<proteinExistence type="predicted"/>
<organism evidence="1 2">
    <name type="scientific">Perkinsus olseni</name>
    <name type="common">Perkinsus atlanticus</name>
    <dbReference type="NCBI Taxonomy" id="32597"/>
    <lineage>
        <taxon>Eukaryota</taxon>
        <taxon>Sar</taxon>
        <taxon>Alveolata</taxon>
        <taxon>Perkinsozoa</taxon>
        <taxon>Perkinsea</taxon>
        <taxon>Perkinsida</taxon>
        <taxon>Perkinsidae</taxon>
        <taxon>Perkinsus</taxon>
    </lineage>
</organism>
<gene>
    <name evidence="1" type="ORF">FOZ60_012852</name>
</gene>
<dbReference type="OrthoDB" id="10329725at2759"/>
<name>A0A7J6NAK7_PEROL</name>
<evidence type="ECO:0000313" key="2">
    <source>
        <dbReference type="Proteomes" id="UP000541610"/>
    </source>
</evidence>
<accession>A0A7J6NAK7</accession>
<comment type="caution">
    <text evidence="1">The sequence shown here is derived from an EMBL/GenBank/DDBJ whole genome shotgun (WGS) entry which is preliminary data.</text>
</comment>
<reference evidence="1 2" key="1">
    <citation type="submission" date="2020-04" db="EMBL/GenBank/DDBJ databases">
        <title>Perkinsus olseni comparative genomics.</title>
        <authorList>
            <person name="Bogema D.R."/>
        </authorList>
    </citation>
    <scope>NUCLEOTIDE SEQUENCE [LARGE SCALE GENOMIC DNA]</scope>
    <source>
        <strain evidence="1">00978-12</strain>
    </source>
</reference>
<sequence>MPTSRNSVIGATAAVAALSSIPLGYGLRIMSSSAFNDVFPPVTGEGIDGNELNALCEYSSGMEGTEDWSSLKIAVKKVKPQTWPYGPVHRHIITQSIACPKRGERGAFGATFDDESHNMPGYIHSCRGHFVDSDELYVFKFGPPEKAKSDPLLDLDNRTFSHIVERFDEFFGYLGLGAESTKSWDFRIDVSKLGVVHGVMKDFCPLVREAVRKHSRTFADLCDQTFTTCKEAISIAKNEGWECFPRGNTTYVLHPGSEESDIDAVIAYLC</sequence>
<dbReference type="EMBL" id="JABANP010000563">
    <property type="protein sequence ID" value="KAF4680885.1"/>
    <property type="molecule type" value="Genomic_DNA"/>
</dbReference>
<protein>
    <submittedName>
        <fullName evidence="1">Uncharacterized protein</fullName>
    </submittedName>
</protein>
<dbReference type="AlphaFoldDB" id="A0A7J6NAK7"/>
<dbReference type="Proteomes" id="UP000541610">
    <property type="component" value="Unassembled WGS sequence"/>
</dbReference>
<evidence type="ECO:0000313" key="1">
    <source>
        <dbReference type="EMBL" id="KAF4680885.1"/>
    </source>
</evidence>